<keyword evidence="5" id="KW-0862">Zinc</keyword>
<dbReference type="FunFam" id="3.30.160.60:FF:000624">
    <property type="entry name" value="zinc finger protein 697"/>
    <property type="match status" value="1"/>
</dbReference>
<dbReference type="EMBL" id="BGPR01009954">
    <property type="protein sequence ID" value="GBN43313.1"/>
    <property type="molecule type" value="Genomic_DNA"/>
</dbReference>
<keyword evidence="2" id="KW-0479">Metal-binding</keyword>
<feature type="region of interest" description="Disordered" evidence="8">
    <location>
        <begin position="58"/>
        <end position="84"/>
    </location>
</feature>
<keyword evidence="3" id="KW-0677">Repeat</keyword>
<reference evidence="10 11" key="1">
    <citation type="journal article" date="2019" name="Sci. Rep.">
        <title>Orb-weaving spider Araneus ventricosus genome elucidates the spidroin gene catalogue.</title>
        <authorList>
            <person name="Kono N."/>
            <person name="Nakamura H."/>
            <person name="Ohtoshi R."/>
            <person name="Moran D.A.P."/>
            <person name="Shinohara A."/>
            <person name="Yoshida Y."/>
            <person name="Fujiwara M."/>
            <person name="Mori M."/>
            <person name="Tomita M."/>
            <person name="Arakawa K."/>
        </authorList>
    </citation>
    <scope>NUCLEOTIDE SEQUENCE [LARGE SCALE GENOMIC DNA]</scope>
</reference>
<evidence type="ECO:0000256" key="7">
    <source>
        <dbReference type="PROSITE-ProRule" id="PRU00042"/>
    </source>
</evidence>
<dbReference type="Pfam" id="PF00096">
    <property type="entry name" value="zf-C2H2"/>
    <property type="match status" value="3"/>
</dbReference>
<evidence type="ECO:0000256" key="3">
    <source>
        <dbReference type="ARBA" id="ARBA00022737"/>
    </source>
</evidence>
<feature type="region of interest" description="Disordered" evidence="8">
    <location>
        <begin position="1"/>
        <end position="40"/>
    </location>
</feature>
<comment type="caution">
    <text evidence="10">The sequence shown here is derived from an EMBL/GenBank/DDBJ whole genome shotgun (WGS) entry which is preliminary data.</text>
</comment>
<proteinExistence type="predicted"/>
<evidence type="ECO:0000256" key="8">
    <source>
        <dbReference type="SAM" id="MobiDB-lite"/>
    </source>
</evidence>
<dbReference type="InterPro" id="IPR013087">
    <property type="entry name" value="Znf_C2H2_type"/>
</dbReference>
<comment type="subcellular location">
    <subcellularLocation>
        <location evidence="1">Nucleus</location>
    </subcellularLocation>
</comment>
<dbReference type="GO" id="GO:0008270">
    <property type="term" value="F:zinc ion binding"/>
    <property type="evidence" value="ECO:0007669"/>
    <property type="project" value="UniProtKB-KW"/>
</dbReference>
<sequence>MQSQFSVSRGCLVGPGLEPSNRLTRNRDSATSAGKPDNEYSESFLDELEKLAEQLEAATRNQDCTSDDFRHSNPKTQAHDIQPNISLDSGSNFLTRNIFQGAQVTSSPATTFITQCDGSSLEISRSYSQVSAQQSIFEASEESPENSLFVPNETSQGDICWTDDNNSNPTETLSSQKESGWCNLRTVQQIKHKNTSFGTDASTCRKKENRPSQFILGIKRSYLDPISVSPTCIERDGNKAEAQETKNFKKIRDLSAKVTQIYNSSSTEISSNSVALDSNADSEVVSVAGPSGLHAQSHRTGMEKGFVCEVCGKAFSNKQILKVHLRTHSSEKPFLCPMCDKGFTEQGNLTKHLRTHTGEKPFTCNICSKGFARKHHLDCHLRTHTGVKPFGCLICSKGFALKHHLKVHLQTHTGEKPFACHICRKGFAQKHHLEYHLRTHTGEKP</sequence>
<feature type="domain" description="C2H2-type" evidence="9">
    <location>
        <begin position="390"/>
        <end position="417"/>
    </location>
</feature>
<evidence type="ECO:0000256" key="2">
    <source>
        <dbReference type="ARBA" id="ARBA00022723"/>
    </source>
</evidence>
<dbReference type="FunFam" id="3.30.160.60:FF:000702">
    <property type="entry name" value="Transcription factor E4F1 isoform 1"/>
    <property type="match status" value="1"/>
</dbReference>
<dbReference type="PANTHER" id="PTHR16515:SF66">
    <property type="entry name" value="C2H2-TYPE DOMAIN-CONTAINING PROTEIN"/>
    <property type="match status" value="1"/>
</dbReference>
<evidence type="ECO:0000256" key="4">
    <source>
        <dbReference type="ARBA" id="ARBA00022771"/>
    </source>
</evidence>
<dbReference type="Gene3D" id="3.30.160.60">
    <property type="entry name" value="Classic Zinc Finger"/>
    <property type="match status" value="5"/>
</dbReference>
<keyword evidence="10" id="KW-0489">Methyltransferase</keyword>
<dbReference type="GO" id="GO:0032259">
    <property type="term" value="P:methylation"/>
    <property type="evidence" value="ECO:0007669"/>
    <property type="project" value="UniProtKB-KW"/>
</dbReference>
<keyword evidence="10" id="KW-0808">Transferase</keyword>
<dbReference type="PANTHER" id="PTHR16515">
    <property type="entry name" value="PR DOMAIN ZINC FINGER PROTEIN"/>
    <property type="match status" value="1"/>
</dbReference>
<feature type="domain" description="C2H2-type" evidence="9">
    <location>
        <begin position="362"/>
        <end position="389"/>
    </location>
</feature>
<gene>
    <name evidence="10" type="primary">PRDM9_4</name>
    <name evidence="10" type="ORF">AVEN_121193_1</name>
</gene>
<dbReference type="PROSITE" id="PS00028">
    <property type="entry name" value="ZINC_FINGER_C2H2_1"/>
    <property type="match status" value="5"/>
</dbReference>
<keyword evidence="4 7" id="KW-0863">Zinc-finger</keyword>
<evidence type="ECO:0000313" key="10">
    <source>
        <dbReference type="EMBL" id="GBN43313.1"/>
    </source>
</evidence>
<feature type="domain" description="C2H2-type" evidence="9">
    <location>
        <begin position="334"/>
        <end position="361"/>
    </location>
</feature>
<feature type="domain" description="C2H2-type" evidence="9">
    <location>
        <begin position="306"/>
        <end position="333"/>
    </location>
</feature>
<feature type="region of interest" description="Disordered" evidence="8">
    <location>
        <begin position="140"/>
        <end position="159"/>
    </location>
</feature>
<dbReference type="AlphaFoldDB" id="A0A4Y2NWP7"/>
<dbReference type="GO" id="GO:0005634">
    <property type="term" value="C:nucleus"/>
    <property type="evidence" value="ECO:0007669"/>
    <property type="project" value="UniProtKB-SubCell"/>
</dbReference>
<evidence type="ECO:0000313" key="11">
    <source>
        <dbReference type="Proteomes" id="UP000499080"/>
    </source>
</evidence>
<evidence type="ECO:0000259" key="9">
    <source>
        <dbReference type="PROSITE" id="PS50157"/>
    </source>
</evidence>
<dbReference type="GO" id="GO:0008168">
    <property type="term" value="F:methyltransferase activity"/>
    <property type="evidence" value="ECO:0007669"/>
    <property type="project" value="UniProtKB-KW"/>
</dbReference>
<evidence type="ECO:0000256" key="1">
    <source>
        <dbReference type="ARBA" id="ARBA00004123"/>
    </source>
</evidence>
<dbReference type="InterPro" id="IPR050331">
    <property type="entry name" value="Zinc_finger"/>
</dbReference>
<evidence type="ECO:0000256" key="5">
    <source>
        <dbReference type="ARBA" id="ARBA00022833"/>
    </source>
</evidence>
<organism evidence="10 11">
    <name type="scientific">Araneus ventricosus</name>
    <name type="common">Orbweaver spider</name>
    <name type="synonym">Epeira ventricosa</name>
    <dbReference type="NCBI Taxonomy" id="182803"/>
    <lineage>
        <taxon>Eukaryota</taxon>
        <taxon>Metazoa</taxon>
        <taxon>Ecdysozoa</taxon>
        <taxon>Arthropoda</taxon>
        <taxon>Chelicerata</taxon>
        <taxon>Arachnida</taxon>
        <taxon>Araneae</taxon>
        <taxon>Araneomorphae</taxon>
        <taxon>Entelegynae</taxon>
        <taxon>Araneoidea</taxon>
        <taxon>Araneidae</taxon>
        <taxon>Araneus</taxon>
    </lineage>
</organism>
<dbReference type="GO" id="GO:0010468">
    <property type="term" value="P:regulation of gene expression"/>
    <property type="evidence" value="ECO:0007669"/>
    <property type="project" value="TreeGrafter"/>
</dbReference>
<accession>A0A4Y2NWP7</accession>
<dbReference type="SMART" id="SM00355">
    <property type="entry name" value="ZnF_C2H2"/>
    <property type="match status" value="5"/>
</dbReference>
<feature type="domain" description="C2H2-type" evidence="9">
    <location>
        <begin position="418"/>
        <end position="445"/>
    </location>
</feature>
<keyword evidence="11" id="KW-1185">Reference proteome</keyword>
<dbReference type="PROSITE" id="PS50157">
    <property type="entry name" value="ZINC_FINGER_C2H2_2"/>
    <property type="match status" value="5"/>
</dbReference>
<evidence type="ECO:0000256" key="6">
    <source>
        <dbReference type="ARBA" id="ARBA00023242"/>
    </source>
</evidence>
<dbReference type="Proteomes" id="UP000499080">
    <property type="component" value="Unassembled WGS sequence"/>
</dbReference>
<protein>
    <submittedName>
        <fullName evidence="10">Histone-lysine N-methyltransferase PRDM9</fullName>
    </submittedName>
</protein>
<dbReference type="FunFam" id="3.30.160.60:FF:000478">
    <property type="entry name" value="Zinc finger protein 133"/>
    <property type="match status" value="1"/>
</dbReference>
<name>A0A4Y2NWP7_ARAVE</name>
<dbReference type="FunFam" id="3.30.160.60:FF:001325">
    <property type="entry name" value="zinc finger protein 200"/>
    <property type="match status" value="1"/>
</dbReference>
<dbReference type="SUPFAM" id="SSF57667">
    <property type="entry name" value="beta-beta-alpha zinc fingers"/>
    <property type="match status" value="3"/>
</dbReference>
<dbReference type="InterPro" id="IPR036236">
    <property type="entry name" value="Znf_C2H2_sf"/>
</dbReference>
<dbReference type="FunFam" id="3.30.160.60:FF:000145">
    <property type="entry name" value="Zinc finger protein 574"/>
    <property type="match status" value="1"/>
</dbReference>
<keyword evidence="6" id="KW-0539">Nucleus</keyword>